<name>A0AAC9N6Q2_9FLAO</name>
<dbReference type="Pfam" id="PF08139">
    <property type="entry name" value="LPAM_1"/>
    <property type="match status" value="1"/>
</dbReference>
<dbReference type="InterPro" id="IPR012944">
    <property type="entry name" value="SusD_RagB_dom"/>
</dbReference>
<evidence type="ECO:0000256" key="3">
    <source>
        <dbReference type="ARBA" id="ARBA00017922"/>
    </source>
</evidence>
<dbReference type="Pfam" id="PF14322">
    <property type="entry name" value="SusD-like_3"/>
    <property type="match status" value="1"/>
</dbReference>
<gene>
    <name evidence="9" type="ORF">EM308_14310</name>
</gene>
<dbReference type="InterPro" id="IPR033985">
    <property type="entry name" value="SusD-like_N"/>
</dbReference>
<protein>
    <recommendedName>
        <fullName evidence="3">Type IV secretion system putative lipoprotein virB7</fullName>
    </recommendedName>
</protein>
<keyword evidence="6" id="KW-0998">Cell outer membrane</keyword>
<evidence type="ECO:0000256" key="6">
    <source>
        <dbReference type="ARBA" id="ARBA00023237"/>
    </source>
</evidence>
<evidence type="ECO:0000259" key="7">
    <source>
        <dbReference type="Pfam" id="PF07980"/>
    </source>
</evidence>
<feature type="domain" description="RagB/SusD" evidence="7">
    <location>
        <begin position="283"/>
        <end position="641"/>
    </location>
</feature>
<evidence type="ECO:0000256" key="2">
    <source>
        <dbReference type="ARBA" id="ARBA00006275"/>
    </source>
</evidence>
<evidence type="ECO:0000313" key="10">
    <source>
        <dbReference type="Proteomes" id="UP000175968"/>
    </source>
</evidence>
<dbReference type="InterPro" id="IPR012640">
    <property type="entry name" value="Membr_lipoprot_lipid_attach_CS"/>
</dbReference>
<dbReference type="EMBL" id="CP017479">
    <property type="protein sequence ID" value="AOW10572.1"/>
    <property type="molecule type" value="Genomic_DNA"/>
</dbReference>
<comment type="subcellular location">
    <subcellularLocation>
        <location evidence="1">Cell outer membrane</location>
    </subcellularLocation>
</comment>
<dbReference type="SUPFAM" id="SSF48452">
    <property type="entry name" value="TPR-like"/>
    <property type="match status" value="1"/>
</dbReference>
<evidence type="ECO:0000313" key="9">
    <source>
        <dbReference type="EMBL" id="AOW10572.1"/>
    </source>
</evidence>
<keyword evidence="10" id="KW-1185">Reference proteome</keyword>
<sequence length="641" mass="72550">MKMKKYILGITAMLALASCNDDFLEKYPKDALSEKTAFVTAENFKTFAWGYYGVFTDTNNFYRGMDANQSNYNGDMLGGWLTSKNKTVDGNQMRTQLKVTGATGNGWTFSAIKRANLMLQNIDGSKMSQADKDHYRSVGLFWRAYSYYELISRFGDVPWIDQVVQEDDTDIIYGPRTPRKEVADHVLADLQWAETHIRPAGDGVNTINTACVQALMSRFFLFEGTWRKYHGLGDSDKYLDECIRVSKLLAAKYPSVAASYDQLLNSNDLSTYPGIILYKQFEPGVFTHFSSRYEKTTALAYDMPKCTVENYLCKDGRPISTSPLYQGDRTMFKEFRNRDLRLIGTVVPPYSRKLSIVGGSPNPSYSDGSTYNSVGYYAGDPDVTDNMEFINVVKTAFPGTSKNLPVLWFGGASTSFNSPNIADVGAPQFGSWTGYTLWRNYHTWDDDVNGNVADKPVFWIEETLLNLAEASYERGQFTQSIADITINKLRPRVGVANMIVANIDAGWDTARDQTVAPVLWEIRRERMSELMGMGFGFQDVRRWKKAPYYVNQPNLGVYVIRANWRNLDANGNVLATPSAKWNASILPLVNRDFTANANEGYVKRFDDPTKIGKGWLDKYYLEWIPTNQIVLNPNIKQNPGW</sequence>
<dbReference type="Gene3D" id="1.25.40.390">
    <property type="match status" value="1"/>
</dbReference>
<keyword evidence="4" id="KW-0732">Signal</keyword>
<evidence type="ECO:0000259" key="8">
    <source>
        <dbReference type="Pfam" id="PF14322"/>
    </source>
</evidence>
<evidence type="ECO:0000256" key="1">
    <source>
        <dbReference type="ARBA" id="ARBA00004442"/>
    </source>
</evidence>
<keyword evidence="5" id="KW-0472">Membrane</keyword>
<dbReference type="KEGG" id="fgl:EM308_14310"/>
<evidence type="ECO:0000256" key="5">
    <source>
        <dbReference type="ARBA" id="ARBA00023136"/>
    </source>
</evidence>
<organism evidence="9 10">
    <name type="scientific">Flavobacterium gilvum</name>
    <dbReference type="NCBI Taxonomy" id="1492737"/>
    <lineage>
        <taxon>Bacteria</taxon>
        <taxon>Pseudomonadati</taxon>
        <taxon>Bacteroidota</taxon>
        <taxon>Flavobacteriia</taxon>
        <taxon>Flavobacteriales</taxon>
        <taxon>Flavobacteriaceae</taxon>
        <taxon>Flavobacterium</taxon>
    </lineage>
</organism>
<accession>A0AAC9N6Q2</accession>
<proteinExistence type="inferred from homology"/>
<dbReference type="InterPro" id="IPR011990">
    <property type="entry name" value="TPR-like_helical_dom_sf"/>
</dbReference>
<comment type="similarity">
    <text evidence="2">Belongs to the SusD family.</text>
</comment>
<evidence type="ECO:0000256" key="4">
    <source>
        <dbReference type="ARBA" id="ARBA00022729"/>
    </source>
</evidence>
<dbReference type="AlphaFoldDB" id="A0AAC9N6Q2"/>
<dbReference type="GO" id="GO:0009279">
    <property type="term" value="C:cell outer membrane"/>
    <property type="evidence" value="ECO:0007669"/>
    <property type="project" value="UniProtKB-SubCell"/>
</dbReference>
<dbReference type="Proteomes" id="UP000175968">
    <property type="component" value="Chromosome"/>
</dbReference>
<dbReference type="PROSITE" id="PS51257">
    <property type="entry name" value="PROKAR_LIPOPROTEIN"/>
    <property type="match status" value="1"/>
</dbReference>
<feature type="domain" description="SusD-like N-terminal" evidence="8">
    <location>
        <begin position="23"/>
        <end position="221"/>
    </location>
</feature>
<reference evidence="9 10" key="1">
    <citation type="submission" date="2016-10" db="EMBL/GenBank/DDBJ databases">
        <title>Flavobacterium gilvum sp. nov., isolated from stream water.</title>
        <authorList>
            <person name="Shin S.-K."/>
            <person name="Cho Y.-J."/>
            <person name="Yi H."/>
        </authorList>
    </citation>
    <scope>NUCLEOTIDE SEQUENCE [LARGE SCALE GENOMIC DNA]</scope>
    <source>
        <strain evidence="9 10">EM1308</strain>
    </source>
</reference>
<dbReference type="Pfam" id="PF07980">
    <property type="entry name" value="SusD_RagB"/>
    <property type="match status" value="1"/>
</dbReference>